<feature type="region of interest" description="Disordered" evidence="1">
    <location>
        <begin position="1"/>
        <end position="32"/>
    </location>
</feature>
<dbReference type="EMBL" id="JAJVDC020000362">
    <property type="protein sequence ID" value="KAL1614719.1"/>
    <property type="molecule type" value="Genomic_DNA"/>
</dbReference>
<reference evidence="2 3" key="1">
    <citation type="submission" date="2024-02" db="EMBL/GenBank/DDBJ databases">
        <title>De novo assembly and annotation of 12 fungi associated with fruit tree decline syndrome in Ontario, Canada.</title>
        <authorList>
            <person name="Sulman M."/>
            <person name="Ellouze W."/>
            <person name="Ilyukhin E."/>
        </authorList>
    </citation>
    <scope>NUCLEOTIDE SEQUENCE [LARGE SCALE GENOMIC DNA]</scope>
    <source>
        <strain evidence="2 3">M1-105</strain>
    </source>
</reference>
<evidence type="ECO:0000256" key="1">
    <source>
        <dbReference type="SAM" id="MobiDB-lite"/>
    </source>
</evidence>
<dbReference type="Proteomes" id="UP001521116">
    <property type="component" value="Unassembled WGS sequence"/>
</dbReference>
<accession>A0ABR3S9Z7</accession>
<feature type="compositionally biased region" description="Low complexity" evidence="1">
    <location>
        <begin position="1"/>
        <end position="21"/>
    </location>
</feature>
<name>A0ABR3S9Z7_9PEZI</name>
<keyword evidence="3" id="KW-1185">Reference proteome</keyword>
<proteinExistence type="predicted"/>
<comment type="caution">
    <text evidence="2">The sequence shown here is derived from an EMBL/GenBank/DDBJ whole genome shotgun (WGS) entry which is preliminary data.</text>
</comment>
<evidence type="ECO:0000313" key="2">
    <source>
        <dbReference type="EMBL" id="KAL1614719.1"/>
    </source>
</evidence>
<gene>
    <name evidence="2" type="ORF">SLS56_012030</name>
</gene>
<protein>
    <submittedName>
        <fullName evidence="2">Uncharacterized protein</fullName>
    </submittedName>
</protein>
<sequence>MASAAVPISSHPSSIPTIETTETAKPARWGPRWSPEAVASSIEQYTKETGWVEGTVWQWSQTQTTEDDIVFHTALDVMAATLHRTKTILIHSEPFNAQHSSAITAEIKNVERTMGLLLHQFTLIRPLETPLQAFNVGVGMEEHYNLFVKFENAAKAKLSEPGLSEAVQAFDSLDKMFIETVTLFKGAAPGEPVERPAA</sequence>
<evidence type="ECO:0000313" key="3">
    <source>
        <dbReference type="Proteomes" id="UP001521116"/>
    </source>
</evidence>
<organism evidence="2 3">
    <name type="scientific">Neofusicoccum ribis</name>
    <dbReference type="NCBI Taxonomy" id="45134"/>
    <lineage>
        <taxon>Eukaryota</taxon>
        <taxon>Fungi</taxon>
        <taxon>Dikarya</taxon>
        <taxon>Ascomycota</taxon>
        <taxon>Pezizomycotina</taxon>
        <taxon>Dothideomycetes</taxon>
        <taxon>Dothideomycetes incertae sedis</taxon>
        <taxon>Botryosphaeriales</taxon>
        <taxon>Botryosphaeriaceae</taxon>
        <taxon>Neofusicoccum</taxon>
    </lineage>
</organism>